<evidence type="ECO:0000256" key="3">
    <source>
        <dbReference type="ARBA" id="ARBA00022723"/>
    </source>
</evidence>
<dbReference type="PANTHER" id="PTHR20857">
    <property type="entry name" value="THIAMINE-PHOSPHATE PYROPHOSPHORYLASE"/>
    <property type="match status" value="1"/>
</dbReference>
<dbReference type="FunFam" id="3.20.20.70:FF:000096">
    <property type="entry name" value="Thiamine-phosphate synthase"/>
    <property type="match status" value="1"/>
</dbReference>
<comment type="pathway">
    <text evidence="1 9 11">Cofactor biosynthesis; thiamine diphosphate biosynthesis; thiamine phosphate from 4-amino-2-methyl-5-diphosphomethylpyrimidine and 4-methyl-5-(2-phosphoethyl)-thiazole: step 1/1.</text>
</comment>
<dbReference type="Proteomes" id="UP000658733">
    <property type="component" value="Unassembled WGS sequence"/>
</dbReference>
<dbReference type="GO" id="GO:0000287">
    <property type="term" value="F:magnesium ion binding"/>
    <property type="evidence" value="ECO:0007669"/>
    <property type="project" value="UniProtKB-UniRule"/>
</dbReference>
<dbReference type="GO" id="GO:0005737">
    <property type="term" value="C:cytoplasm"/>
    <property type="evidence" value="ECO:0007669"/>
    <property type="project" value="TreeGrafter"/>
</dbReference>
<comment type="catalytic activity">
    <reaction evidence="6 9 10">
        <text>4-methyl-5-(2-phosphooxyethyl)-thiazole + 4-amino-2-methyl-5-(diphosphooxymethyl)pyrimidine + H(+) = thiamine phosphate + diphosphate</text>
        <dbReference type="Rhea" id="RHEA:22328"/>
        <dbReference type="ChEBI" id="CHEBI:15378"/>
        <dbReference type="ChEBI" id="CHEBI:33019"/>
        <dbReference type="ChEBI" id="CHEBI:37575"/>
        <dbReference type="ChEBI" id="CHEBI:57841"/>
        <dbReference type="ChEBI" id="CHEBI:58296"/>
        <dbReference type="EC" id="2.5.1.3"/>
    </reaction>
</comment>
<evidence type="ECO:0000256" key="8">
    <source>
        <dbReference type="ARBA" id="ARBA00047883"/>
    </source>
</evidence>
<dbReference type="AlphaFoldDB" id="A0A843ABZ6"/>
<dbReference type="EMBL" id="JADIIN010000024">
    <property type="protein sequence ID" value="MBF4468482.1"/>
    <property type="molecule type" value="Genomic_DNA"/>
</dbReference>
<evidence type="ECO:0000256" key="7">
    <source>
        <dbReference type="ARBA" id="ARBA00047851"/>
    </source>
</evidence>
<evidence type="ECO:0000256" key="9">
    <source>
        <dbReference type="HAMAP-Rule" id="MF_00097"/>
    </source>
</evidence>
<comment type="catalytic activity">
    <reaction evidence="7 9 10">
        <text>2-(2-carboxy-4-methylthiazol-5-yl)ethyl phosphate + 4-amino-2-methyl-5-(diphosphooxymethyl)pyrimidine + 2 H(+) = thiamine phosphate + CO2 + diphosphate</text>
        <dbReference type="Rhea" id="RHEA:47848"/>
        <dbReference type="ChEBI" id="CHEBI:15378"/>
        <dbReference type="ChEBI" id="CHEBI:16526"/>
        <dbReference type="ChEBI" id="CHEBI:33019"/>
        <dbReference type="ChEBI" id="CHEBI:37575"/>
        <dbReference type="ChEBI" id="CHEBI:57841"/>
        <dbReference type="ChEBI" id="CHEBI:62890"/>
        <dbReference type="EC" id="2.5.1.3"/>
    </reaction>
</comment>
<evidence type="ECO:0000313" key="14">
    <source>
        <dbReference type="Proteomes" id="UP000658733"/>
    </source>
</evidence>
<dbReference type="UniPathway" id="UPA00060">
    <property type="reaction ID" value="UER00141"/>
</dbReference>
<dbReference type="EC" id="2.5.1.3" evidence="9"/>
<comment type="similarity">
    <text evidence="9 10">Belongs to the thiamine-phosphate synthase family.</text>
</comment>
<dbReference type="HAMAP" id="MF_00097">
    <property type="entry name" value="TMP_synthase"/>
    <property type="match status" value="1"/>
</dbReference>
<dbReference type="InterPro" id="IPR034291">
    <property type="entry name" value="TMP_synthase"/>
</dbReference>
<evidence type="ECO:0000256" key="6">
    <source>
        <dbReference type="ARBA" id="ARBA00047334"/>
    </source>
</evidence>
<evidence type="ECO:0000256" key="10">
    <source>
        <dbReference type="RuleBase" id="RU003826"/>
    </source>
</evidence>
<evidence type="ECO:0000259" key="12">
    <source>
        <dbReference type="Pfam" id="PF02581"/>
    </source>
</evidence>
<dbReference type="RefSeq" id="WP_042703256.1">
    <property type="nucleotide sequence ID" value="NZ_AP019779.1"/>
</dbReference>
<evidence type="ECO:0000256" key="4">
    <source>
        <dbReference type="ARBA" id="ARBA00022842"/>
    </source>
</evidence>
<evidence type="ECO:0000256" key="11">
    <source>
        <dbReference type="RuleBase" id="RU004253"/>
    </source>
</evidence>
<dbReference type="GO" id="GO:0004789">
    <property type="term" value="F:thiamine-phosphate diphosphorylase activity"/>
    <property type="evidence" value="ECO:0007669"/>
    <property type="project" value="UniProtKB-UniRule"/>
</dbReference>
<name>A0A843ABZ6_METAZ</name>
<feature type="domain" description="Thiamine phosphate synthase/TenI" evidence="12">
    <location>
        <begin position="14"/>
        <end position="193"/>
    </location>
</feature>
<feature type="binding site" evidence="9">
    <location>
        <position position="115"/>
    </location>
    <ligand>
        <name>4-amino-2-methyl-5-(diphosphooxymethyl)pyrimidine</name>
        <dbReference type="ChEBI" id="CHEBI:57841"/>
    </ligand>
</feature>
<gene>
    <name evidence="9" type="primary">thiE</name>
    <name evidence="13" type="ORF">ISP01_03655</name>
</gene>
<proteinExistence type="inferred from homology"/>
<feature type="binding site" evidence="9">
    <location>
        <begin position="141"/>
        <end position="143"/>
    </location>
    <ligand>
        <name>2-[(2R,5Z)-2-carboxy-4-methylthiazol-5(2H)-ylidene]ethyl phosphate</name>
        <dbReference type="ChEBI" id="CHEBI:62899"/>
    </ligand>
</feature>
<dbReference type="InterPro" id="IPR036206">
    <property type="entry name" value="ThiamineP_synth_sf"/>
</dbReference>
<keyword evidence="5 9" id="KW-0784">Thiamine biosynthesis</keyword>
<comment type="caution">
    <text evidence="13">The sequence shown here is derived from an EMBL/GenBank/DDBJ whole genome shotgun (WGS) entry which is preliminary data.</text>
</comment>
<dbReference type="InterPro" id="IPR013785">
    <property type="entry name" value="Aldolase_TIM"/>
</dbReference>
<keyword evidence="3 9" id="KW-0479">Metal-binding</keyword>
<evidence type="ECO:0000256" key="1">
    <source>
        <dbReference type="ARBA" id="ARBA00005165"/>
    </source>
</evidence>
<comment type="cofactor">
    <cofactor evidence="9">
        <name>Mg(2+)</name>
        <dbReference type="ChEBI" id="CHEBI:18420"/>
    </cofactor>
    <text evidence="9">Binds 1 Mg(2+) ion per subunit.</text>
</comment>
<feature type="binding site" evidence="9">
    <location>
        <position position="96"/>
    </location>
    <ligand>
        <name>Mg(2+)</name>
        <dbReference type="ChEBI" id="CHEBI:18420"/>
    </ligand>
</feature>
<dbReference type="SUPFAM" id="SSF51391">
    <property type="entry name" value="Thiamin phosphate synthase"/>
    <property type="match status" value="1"/>
</dbReference>
<feature type="binding site" evidence="9">
    <location>
        <position position="76"/>
    </location>
    <ligand>
        <name>4-amino-2-methyl-5-(diphosphooxymethyl)pyrimidine</name>
        <dbReference type="ChEBI" id="CHEBI:57841"/>
    </ligand>
</feature>
<evidence type="ECO:0000256" key="5">
    <source>
        <dbReference type="ARBA" id="ARBA00022977"/>
    </source>
</evidence>
<accession>A0A843ABZ6</accession>
<feature type="binding site" evidence="9">
    <location>
        <begin position="44"/>
        <end position="48"/>
    </location>
    <ligand>
        <name>4-amino-2-methyl-5-(diphosphooxymethyl)pyrimidine</name>
        <dbReference type="ChEBI" id="CHEBI:57841"/>
    </ligand>
</feature>
<reference evidence="13" key="1">
    <citation type="submission" date="2020-10" db="EMBL/GenBank/DDBJ databases">
        <title>Dehalococcoides mccartyi of a TCE/Cr reducing biochatode.</title>
        <authorList>
            <person name="Matturro B."/>
        </authorList>
    </citation>
    <scope>NUCLEOTIDE SEQUENCE</scope>
    <source>
        <strain evidence="13">Bin4</strain>
    </source>
</reference>
<dbReference type="Gene3D" id="3.20.20.70">
    <property type="entry name" value="Aldolase class I"/>
    <property type="match status" value="1"/>
</dbReference>
<keyword evidence="4 9" id="KW-0460">Magnesium</keyword>
<dbReference type="GO" id="GO:0009229">
    <property type="term" value="P:thiamine diphosphate biosynthetic process"/>
    <property type="evidence" value="ECO:0007669"/>
    <property type="project" value="UniProtKB-UniRule"/>
</dbReference>
<protein>
    <recommendedName>
        <fullName evidence="9">Thiamine-phosphate synthase</fullName>
        <shortName evidence="9">TP synthase</shortName>
        <shortName evidence="9">TPS</shortName>
        <ecNumber evidence="9">2.5.1.3</ecNumber>
    </recommendedName>
    <alternativeName>
        <fullName evidence="9">Thiamine-phosphate pyrophosphorylase</fullName>
        <shortName evidence="9">TMP pyrophosphorylase</shortName>
        <shortName evidence="9">TMP-PPase</shortName>
    </alternativeName>
</protein>
<feature type="binding site" evidence="9">
    <location>
        <begin position="190"/>
        <end position="191"/>
    </location>
    <ligand>
        <name>2-[(2R,5Z)-2-carboxy-4-methylthiazol-5(2H)-ylidene]ethyl phosphate</name>
        <dbReference type="ChEBI" id="CHEBI:62899"/>
    </ligand>
</feature>
<dbReference type="PANTHER" id="PTHR20857:SF23">
    <property type="entry name" value="THIAMINE BIOSYNTHETIC BIFUNCTIONAL ENZYME"/>
    <property type="match status" value="1"/>
</dbReference>
<keyword evidence="2 9" id="KW-0808">Transferase</keyword>
<dbReference type="Pfam" id="PF02581">
    <property type="entry name" value="TMP-TENI"/>
    <property type="match status" value="1"/>
</dbReference>
<dbReference type="InterPro" id="IPR022998">
    <property type="entry name" value="ThiamineP_synth_TenI"/>
</dbReference>
<dbReference type="CDD" id="cd00564">
    <property type="entry name" value="TMP_TenI"/>
    <property type="match status" value="1"/>
</dbReference>
<feature type="binding site" evidence="9">
    <location>
        <position position="170"/>
    </location>
    <ligand>
        <name>2-[(2R,5Z)-2-carboxy-4-methylthiazol-5(2H)-ylidene]ethyl phosphate</name>
        <dbReference type="ChEBI" id="CHEBI:62899"/>
    </ligand>
</feature>
<dbReference type="GeneID" id="66133826"/>
<comment type="function">
    <text evidence="9">Condenses 4-methyl-5-(beta-hydroxyethyl)thiazole monophosphate (THZ-P) and 2-methyl-4-amino-5-hydroxymethyl pyrimidine pyrophosphate (HMP-PP) to form thiamine monophosphate (TMP).</text>
</comment>
<dbReference type="NCBIfam" id="TIGR00693">
    <property type="entry name" value="thiE"/>
    <property type="match status" value="1"/>
</dbReference>
<organism evidence="13 14">
    <name type="scientific">Methanobrevibacter arboriphilus</name>
    <dbReference type="NCBI Taxonomy" id="39441"/>
    <lineage>
        <taxon>Archaea</taxon>
        <taxon>Methanobacteriati</taxon>
        <taxon>Methanobacteriota</taxon>
        <taxon>Methanomada group</taxon>
        <taxon>Methanobacteria</taxon>
        <taxon>Methanobacteriales</taxon>
        <taxon>Methanobacteriaceae</taxon>
        <taxon>Methanobrevibacter</taxon>
    </lineage>
</organism>
<comment type="catalytic activity">
    <reaction evidence="8 9 10">
        <text>2-[(2R,5Z)-2-carboxy-4-methylthiazol-5(2H)-ylidene]ethyl phosphate + 4-amino-2-methyl-5-(diphosphooxymethyl)pyrimidine + 2 H(+) = thiamine phosphate + CO2 + diphosphate</text>
        <dbReference type="Rhea" id="RHEA:47844"/>
        <dbReference type="ChEBI" id="CHEBI:15378"/>
        <dbReference type="ChEBI" id="CHEBI:16526"/>
        <dbReference type="ChEBI" id="CHEBI:33019"/>
        <dbReference type="ChEBI" id="CHEBI:37575"/>
        <dbReference type="ChEBI" id="CHEBI:57841"/>
        <dbReference type="ChEBI" id="CHEBI:62899"/>
        <dbReference type="EC" id="2.5.1.3"/>
    </reaction>
</comment>
<evidence type="ECO:0000256" key="2">
    <source>
        <dbReference type="ARBA" id="ARBA00022679"/>
    </source>
</evidence>
<sequence length="213" mass="23434">MDKLEYTTKPNYSLYLVTDRNNKKDEEFLKIVEESILGGVTIVQLREKDTPTGKFYDIALKLKNLTSKYDIPLIINDRLDIALAIDADGVHVGQSDMPANIARKMVGEDKILGVSAATISDALTAEKHGADYIGSGAIFPTDTKEAECIDMSYLKEIINKVNIPVVAIGGLNENNINSLKDTDIKGISVVSAIMNSMDPKKSATRLKKEYDHL</sequence>
<dbReference type="GO" id="GO:0009228">
    <property type="term" value="P:thiamine biosynthetic process"/>
    <property type="evidence" value="ECO:0007669"/>
    <property type="project" value="UniProtKB-KW"/>
</dbReference>
<feature type="binding site" evidence="9">
    <location>
        <position position="144"/>
    </location>
    <ligand>
        <name>4-amino-2-methyl-5-(diphosphooxymethyl)pyrimidine</name>
        <dbReference type="ChEBI" id="CHEBI:57841"/>
    </ligand>
</feature>
<feature type="binding site" evidence="9">
    <location>
        <position position="77"/>
    </location>
    <ligand>
        <name>Mg(2+)</name>
        <dbReference type="ChEBI" id="CHEBI:18420"/>
    </ligand>
</feature>
<evidence type="ECO:0000313" key="13">
    <source>
        <dbReference type="EMBL" id="MBF4468482.1"/>
    </source>
</evidence>